<comment type="caution">
    <text evidence="2">The sequence shown here is derived from an EMBL/GenBank/DDBJ whole genome shotgun (WGS) entry which is preliminary data.</text>
</comment>
<dbReference type="Proteomes" id="UP000499080">
    <property type="component" value="Unassembled WGS sequence"/>
</dbReference>
<evidence type="ECO:0000313" key="3">
    <source>
        <dbReference type="Proteomes" id="UP000499080"/>
    </source>
</evidence>
<accession>A0A4Y2MZX5</accession>
<organism evidence="2 3">
    <name type="scientific">Araneus ventricosus</name>
    <name type="common">Orbweaver spider</name>
    <name type="synonym">Epeira ventricosa</name>
    <dbReference type="NCBI Taxonomy" id="182803"/>
    <lineage>
        <taxon>Eukaryota</taxon>
        <taxon>Metazoa</taxon>
        <taxon>Ecdysozoa</taxon>
        <taxon>Arthropoda</taxon>
        <taxon>Chelicerata</taxon>
        <taxon>Arachnida</taxon>
        <taxon>Araneae</taxon>
        <taxon>Araneomorphae</taxon>
        <taxon>Entelegynae</taxon>
        <taxon>Araneoidea</taxon>
        <taxon>Araneidae</taxon>
        <taxon>Araneus</taxon>
    </lineage>
</organism>
<feature type="compositionally biased region" description="Polar residues" evidence="1">
    <location>
        <begin position="53"/>
        <end position="88"/>
    </location>
</feature>
<protein>
    <submittedName>
        <fullName evidence="2">Uncharacterized protein</fullName>
    </submittedName>
</protein>
<dbReference type="EMBL" id="BGPR01008155">
    <property type="protein sequence ID" value="GBN31924.1"/>
    <property type="molecule type" value="Genomic_DNA"/>
</dbReference>
<evidence type="ECO:0000313" key="2">
    <source>
        <dbReference type="EMBL" id="GBN31924.1"/>
    </source>
</evidence>
<evidence type="ECO:0000256" key="1">
    <source>
        <dbReference type="SAM" id="MobiDB-lite"/>
    </source>
</evidence>
<dbReference type="AlphaFoldDB" id="A0A4Y2MZX5"/>
<proteinExistence type="predicted"/>
<feature type="region of interest" description="Disordered" evidence="1">
    <location>
        <begin position="50"/>
        <end position="88"/>
    </location>
</feature>
<gene>
    <name evidence="2" type="ORF">AVEN_42476_1</name>
</gene>
<sequence length="88" mass="9824">MVRPQLRERSVRGSKPDFTVYVDLKHVKSDIEKQTPFRWSAWKLGEGLPPYMLSSSSGNGSQLRGPSKNNSRVASTSKQDVNTTNLST</sequence>
<reference evidence="2 3" key="1">
    <citation type="journal article" date="2019" name="Sci. Rep.">
        <title>Orb-weaving spider Araneus ventricosus genome elucidates the spidroin gene catalogue.</title>
        <authorList>
            <person name="Kono N."/>
            <person name="Nakamura H."/>
            <person name="Ohtoshi R."/>
            <person name="Moran D.A.P."/>
            <person name="Shinohara A."/>
            <person name="Yoshida Y."/>
            <person name="Fujiwara M."/>
            <person name="Mori M."/>
            <person name="Tomita M."/>
            <person name="Arakawa K."/>
        </authorList>
    </citation>
    <scope>NUCLEOTIDE SEQUENCE [LARGE SCALE GENOMIC DNA]</scope>
</reference>
<name>A0A4Y2MZX5_ARAVE</name>
<keyword evidence="3" id="KW-1185">Reference proteome</keyword>